<dbReference type="RefSeq" id="WP_092230129.1">
    <property type="nucleotide sequence ID" value="NZ_FNLL01000002.1"/>
</dbReference>
<gene>
    <name evidence="3" type="ORF">SAMN04487931_10227</name>
</gene>
<dbReference type="PROSITE" id="PS50005">
    <property type="entry name" value="TPR"/>
    <property type="match status" value="1"/>
</dbReference>
<keyword evidence="4" id="KW-1185">Reference proteome</keyword>
<evidence type="ECO:0000256" key="1">
    <source>
        <dbReference type="PROSITE-ProRule" id="PRU00339"/>
    </source>
</evidence>
<dbReference type="InterPro" id="IPR002826">
    <property type="entry name" value="MptE-like"/>
</dbReference>
<name>A0A1H2DRK0_9BACT</name>
<dbReference type="AlphaFoldDB" id="A0A1H2DRK0"/>
<dbReference type="SUPFAM" id="SSF48452">
    <property type="entry name" value="TPR-like"/>
    <property type="match status" value="2"/>
</dbReference>
<proteinExistence type="predicted"/>
<feature type="domain" description="6-hydroxymethylpterin diphosphokinase MptE-like" evidence="2">
    <location>
        <begin position="213"/>
        <end position="380"/>
    </location>
</feature>
<protein>
    <submittedName>
        <fullName evidence="3">Uncharacterized conserved protein</fullName>
    </submittedName>
</protein>
<dbReference type="PANTHER" id="PTHR41786:SF1">
    <property type="entry name" value="6-HYDROXYMETHYLPTERIN DIPHOSPHOKINASE MPTE-LIKE DOMAIN-CONTAINING PROTEIN"/>
    <property type="match status" value="1"/>
</dbReference>
<dbReference type="Gene3D" id="1.25.40.10">
    <property type="entry name" value="Tetratricopeptide repeat domain"/>
    <property type="match status" value="2"/>
</dbReference>
<dbReference type="PANTHER" id="PTHR41786">
    <property type="entry name" value="MOTILITY ACCESSORY FACTOR MAF"/>
    <property type="match status" value="1"/>
</dbReference>
<organism evidence="3 4">
    <name type="scientific">Desulfobacula phenolica</name>
    <dbReference type="NCBI Taxonomy" id="90732"/>
    <lineage>
        <taxon>Bacteria</taxon>
        <taxon>Pseudomonadati</taxon>
        <taxon>Thermodesulfobacteriota</taxon>
        <taxon>Desulfobacteria</taxon>
        <taxon>Desulfobacterales</taxon>
        <taxon>Desulfobacteraceae</taxon>
        <taxon>Desulfobacula</taxon>
    </lineage>
</organism>
<evidence type="ECO:0000259" key="2">
    <source>
        <dbReference type="Pfam" id="PF01973"/>
    </source>
</evidence>
<dbReference type="EMBL" id="FNLL01000002">
    <property type="protein sequence ID" value="SDT85489.1"/>
    <property type="molecule type" value="Genomic_DNA"/>
</dbReference>
<evidence type="ECO:0000313" key="4">
    <source>
        <dbReference type="Proteomes" id="UP000199608"/>
    </source>
</evidence>
<dbReference type="Pfam" id="PF13432">
    <property type="entry name" value="TPR_16"/>
    <property type="match status" value="1"/>
</dbReference>
<evidence type="ECO:0000313" key="3">
    <source>
        <dbReference type="EMBL" id="SDT85489.1"/>
    </source>
</evidence>
<dbReference type="InterPro" id="IPR011990">
    <property type="entry name" value="TPR-like_helical_dom_sf"/>
</dbReference>
<reference evidence="4" key="1">
    <citation type="submission" date="2016-10" db="EMBL/GenBank/DDBJ databases">
        <authorList>
            <person name="Varghese N."/>
            <person name="Submissions S."/>
        </authorList>
    </citation>
    <scope>NUCLEOTIDE SEQUENCE [LARGE SCALE GENOMIC DNA]</scope>
    <source>
        <strain evidence="4">DSM 3384</strain>
    </source>
</reference>
<keyword evidence="1" id="KW-0802">TPR repeat</keyword>
<dbReference type="SMART" id="SM00028">
    <property type="entry name" value="TPR"/>
    <property type="match status" value="5"/>
</dbReference>
<sequence>MNQEYKNYYESNLELLKKNHPSVWKQITEDQPEAIGEISFAPNGNPNLKVTNGHGNSILLHNEANPEKESIDFLEKIPKDHKGFVAILGMGLCYSALNILDKRLLLQRLALFELEPRIFIQALRYTDLSPILKDPRLILGIGTKNEISETLSTATRTLQLEDSNIFHHLPSFDFNPDGYNKLKDDLYAHLNGLNVEGATTRILGKKFLNNRFKHICTIHHQHLLEHIQNKFDGIPAILVAGGPSLDKNIHLLKQVQEKAVIIAVDTVLPALLKNGVHPHFLTCIDPNDLTFEKFADVIPEVKDIALICTSWVNPKTPKVFPSGQIFWTFTGKPMEAWLNSLLGGKLLTGGASTVAHLNLIAAHMLGCDPIIFIGQDLAYPGSAPASHAKGTVLQGTAPKETVTNHVQGETVTGINGEILRTNRSFLSMKKIFESTIARSERSHINATQGGANIEGTKILTLQDAMDKYCNTLTDTTQRLKEFHSTAKPINPDNMLVEFNRTLSKIKKLQKNIKASDEITRSLFKEFTKIKKSGKLIKSFDMLTLPQKQRINKIDNFHKNLDNALDIWKISEEITMEGLKESERQKLDISLLQNDPDKYVEWLTKNLNRLLDINKIRKKTLTLLSDNLKIVMSFHQKEQKYFKQNKLNLARLYINSKNYSLARPLLEELCKTMTKSGEIYFYLGCLAAQSNMLKQSDHYFQTAMEYNPKFTLQIDSYRQNIGDNFLKFARYFKTQPGRELSVRYMVQKGLKYHPAHGELQKELEMILNSDLEKIKIDFDAGNYQNSAELINEWHLNAMDQKNLFNSLPAKPVSNIFLYQGKLFLSQKKYQDALSNLKSAMDYSPNGHEIHSATIDTLFISGDFNGAIKALNKAIKLDTKFAVYWETIGDSLRNSGQNEDAIIAYENCFLHLPDNINLLKKIGDCYMATDQLEAARAAYQQLKLKMDVLNGG</sequence>
<dbReference type="Proteomes" id="UP000199608">
    <property type="component" value="Unassembled WGS sequence"/>
</dbReference>
<dbReference type="Pfam" id="PF01973">
    <property type="entry name" value="MptE-like"/>
    <property type="match status" value="1"/>
</dbReference>
<accession>A0A1H2DRK0</accession>
<feature type="repeat" description="TPR" evidence="1">
    <location>
        <begin position="812"/>
        <end position="845"/>
    </location>
</feature>
<dbReference type="InterPro" id="IPR019734">
    <property type="entry name" value="TPR_rpt"/>
</dbReference>